<protein>
    <submittedName>
        <fullName evidence="1">Ankyrin repeat protein</fullName>
    </submittedName>
</protein>
<organism evidence="1 2">
    <name type="scientific">Colletotrichum truncatum</name>
    <name type="common">Anthracnose fungus</name>
    <name type="synonym">Colletotrichum capsici</name>
    <dbReference type="NCBI Taxonomy" id="5467"/>
    <lineage>
        <taxon>Eukaryota</taxon>
        <taxon>Fungi</taxon>
        <taxon>Dikarya</taxon>
        <taxon>Ascomycota</taxon>
        <taxon>Pezizomycotina</taxon>
        <taxon>Sordariomycetes</taxon>
        <taxon>Hypocreomycetidae</taxon>
        <taxon>Glomerellales</taxon>
        <taxon>Glomerellaceae</taxon>
        <taxon>Colletotrichum</taxon>
        <taxon>Colletotrichum truncatum species complex</taxon>
    </lineage>
</organism>
<evidence type="ECO:0000313" key="1">
    <source>
        <dbReference type="EMBL" id="KAL0942044.1"/>
    </source>
</evidence>
<sequence length="324" mass="36046">MEAYNSNGHNAFVPGNEPQVGSAVPDCRPDHSFVEDLCQACSQGQLDEFKRLVTQWKSTRLVASAPPGPQLLIATLEPVLCFAIRQHQTQIVSYLLDEGMEVSVLAEVEAADCKCDSSMWEVFLNHGWDINNSHSAADAPALGWVFYDIDVVRWFLSHGADPNAEARYGWTPWLRAVVWAPLEIVKLLHEAGGRLDLAVPYVCFGLANRRNAHKYPDRLEVLRYLLDNGADINARMWSHNHYGRSSHFDCGSALNIALLGGQDEIAEELLSRGARTDIAAEERLASNTALEYAKQGAPHLLPKVEDYRRRELPEEAKKADSSSP</sequence>
<dbReference type="EMBL" id="VUJX02000002">
    <property type="protein sequence ID" value="KAL0942044.1"/>
    <property type="molecule type" value="Genomic_DNA"/>
</dbReference>
<evidence type="ECO:0000313" key="2">
    <source>
        <dbReference type="Proteomes" id="UP000805649"/>
    </source>
</evidence>
<name>A0ACC3ZD37_COLTU</name>
<dbReference type="Proteomes" id="UP000805649">
    <property type="component" value="Unassembled WGS sequence"/>
</dbReference>
<keyword evidence="2" id="KW-1185">Reference proteome</keyword>
<reference evidence="1 2" key="1">
    <citation type="journal article" date="2020" name="Phytopathology">
        <title>Genome Sequence Resources of Colletotrichum truncatum, C. plurivorum, C. musicola, and C. sojae: Four Species Pathogenic to Soybean (Glycine max).</title>
        <authorList>
            <person name="Rogerio F."/>
            <person name="Boufleur T.R."/>
            <person name="Ciampi-Guillardi M."/>
            <person name="Sukno S.A."/>
            <person name="Thon M.R."/>
            <person name="Massola Junior N.S."/>
            <person name="Baroncelli R."/>
        </authorList>
    </citation>
    <scope>NUCLEOTIDE SEQUENCE [LARGE SCALE GENOMIC DNA]</scope>
    <source>
        <strain evidence="1 2">CMES1059</strain>
    </source>
</reference>
<gene>
    <name evidence="1" type="ORF">CTRU02_204807</name>
</gene>
<accession>A0ACC3ZD37</accession>
<proteinExistence type="predicted"/>
<comment type="caution">
    <text evidence="1">The sequence shown here is derived from an EMBL/GenBank/DDBJ whole genome shotgun (WGS) entry which is preliminary data.</text>
</comment>